<accession>A0A381V3R1</accession>
<protein>
    <submittedName>
        <fullName evidence="1">Uncharacterized protein</fullName>
    </submittedName>
</protein>
<proteinExistence type="predicted"/>
<gene>
    <name evidence="1" type="ORF">METZ01_LOCUS86757</name>
</gene>
<evidence type="ECO:0000313" key="1">
    <source>
        <dbReference type="EMBL" id="SVA33903.1"/>
    </source>
</evidence>
<name>A0A381V3R1_9ZZZZ</name>
<sequence length="58" mass="6373">MGTPLHSDDQRCQPLKLLGCFISKAVSVGLIRPSGTDWSRVVHGLAHSRCTVQRRTSI</sequence>
<reference evidence="1" key="1">
    <citation type="submission" date="2018-05" db="EMBL/GenBank/DDBJ databases">
        <authorList>
            <person name="Lanie J.A."/>
            <person name="Ng W.-L."/>
            <person name="Kazmierczak K.M."/>
            <person name="Andrzejewski T.M."/>
            <person name="Davidsen T.M."/>
            <person name="Wayne K.J."/>
            <person name="Tettelin H."/>
            <person name="Glass J.I."/>
            <person name="Rusch D."/>
            <person name="Podicherti R."/>
            <person name="Tsui H.-C.T."/>
            <person name="Winkler M.E."/>
        </authorList>
    </citation>
    <scope>NUCLEOTIDE SEQUENCE</scope>
</reference>
<dbReference type="AlphaFoldDB" id="A0A381V3R1"/>
<dbReference type="EMBL" id="UINC01007540">
    <property type="protein sequence ID" value="SVA33903.1"/>
    <property type="molecule type" value="Genomic_DNA"/>
</dbReference>
<organism evidence="1">
    <name type="scientific">marine metagenome</name>
    <dbReference type="NCBI Taxonomy" id="408172"/>
    <lineage>
        <taxon>unclassified sequences</taxon>
        <taxon>metagenomes</taxon>
        <taxon>ecological metagenomes</taxon>
    </lineage>
</organism>